<sequence>MQEYGFDIAIEAADILEVPRNWEIGAPLRLQYDILITTPAGDENAWFEGDMILRDGVTRALSQDDRSAMYEAAFAFEADGVVT</sequence>
<gene>
    <name evidence="1" type="ORF">SPHINGO391_450142</name>
</gene>
<proteinExistence type="predicted"/>
<evidence type="ECO:0000313" key="1">
    <source>
        <dbReference type="EMBL" id="VVT17752.1"/>
    </source>
</evidence>
<reference evidence="1 2" key="1">
    <citation type="submission" date="2019-09" db="EMBL/GenBank/DDBJ databases">
        <authorList>
            <person name="Dittami M. S."/>
        </authorList>
    </citation>
    <scope>NUCLEOTIDE SEQUENCE [LARGE SCALE GENOMIC DNA]</scope>
    <source>
        <strain evidence="1">SPHINGO391</strain>
    </source>
</reference>
<evidence type="ECO:0000313" key="2">
    <source>
        <dbReference type="Proteomes" id="UP000326857"/>
    </source>
</evidence>
<protein>
    <submittedName>
        <fullName evidence="1">Uncharacterized protein</fullName>
    </submittedName>
</protein>
<dbReference type="AlphaFoldDB" id="A0A5E7ZGH0"/>
<dbReference type="EMBL" id="CABVLI010000040">
    <property type="protein sequence ID" value="VVT17752.1"/>
    <property type="molecule type" value="Genomic_DNA"/>
</dbReference>
<name>A0A5E7ZGH0_9SPHN</name>
<dbReference type="Proteomes" id="UP000326857">
    <property type="component" value="Unassembled WGS sequence"/>
</dbReference>
<accession>A0A5E7ZGH0</accession>
<organism evidence="1 2">
    <name type="scientific">Sphingomonas aurantiaca</name>
    <dbReference type="NCBI Taxonomy" id="185949"/>
    <lineage>
        <taxon>Bacteria</taxon>
        <taxon>Pseudomonadati</taxon>
        <taxon>Pseudomonadota</taxon>
        <taxon>Alphaproteobacteria</taxon>
        <taxon>Sphingomonadales</taxon>
        <taxon>Sphingomonadaceae</taxon>
        <taxon>Sphingomonas</taxon>
    </lineage>
</organism>